<keyword evidence="1" id="KW-0489">Methyltransferase</keyword>
<organism evidence="1 2">
    <name type="scientific">Candida viswanathii</name>
    <dbReference type="NCBI Taxonomy" id="5486"/>
    <lineage>
        <taxon>Eukaryota</taxon>
        <taxon>Fungi</taxon>
        <taxon>Dikarya</taxon>
        <taxon>Ascomycota</taxon>
        <taxon>Saccharomycotina</taxon>
        <taxon>Pichiomycetes</taxon>
        <taxon>Debaryomycetaceae</taxon>
        <taxon>Candida/Lodderomyces clade</taxon>
        <taxon>Candida</taxon>
    </lineage>
</organism>
<dbReference type="PANTHER" id="PTHR14614">
    <property type="entry name" value="HEPATOCELLULAR CARCINOMA-ASSOCIATED ANTIGEN"/>
    <property type="match status" value="1"/>
</dbReference>
<sequence length="381" mass="42469">MDFDPLSLYTPSPTPNPHDVDVTTVPHPNVAKQDIPITPEEDDSHLQPLHTLDLPHLSLQPPFQVLDTLLKLLAPNEVLNFGDTTAHVPAAPETVFQEKGISDIDESTLLWFQTYCPRLNTITKLSHVPALSGSLKLAHTATYNAYLTSIIISPLSWLRDPESIDHIHGLASLRISENCGRTAQPELTRRIQLAGLPKGHLTLREPSLTSDNLGLKTWGSSLVLAQRLLNDASERRYLRGDGDVLELGSGTGLVGMVCSTLGHTAYLTDLPEIVPNLKSNVVLNGLDLIVHELDWTDPGAFVREFGEVRFLTIVLSDPIYSAKHPYWVVNMIERFLDKEDDEARVLIQIPLRPKFEAERQLLWDLLEKHGSVSRCILTRNL</sequence>
<evidence type="ECO:0000313" key="1">
    <source>
        <dbReference type="EMBL" id="RCK67545.1"/>
    </source>
</evidence>
<dbReference type="GO" id="GO:0008757">
    <property type="term" value="F:S-adenosylmethionine-dependent methyltransferase activity"/>
    <property type="evidence" value="ECO:0007669"/>
    <property type="project" value="UniProtKB-ARBA"/>
</dbReference>
<dbReference type="GO" id="GO:0005829">
    <property type="term" value="C:cytosol"/>
    <property type="evidence" value="ECO:0007669"/>
    <property type="project" value="TreeGrafter"/>
</dbReference>
<evidence type="ECO:0000313" key="2">
    <source>
        <dbReference type="Proteomes" id="UP000253472"/>
    </source>
</evidence>
<dbReference type="AlphaFoldDB" id="A0A367YNS7"/>
<keyword evidence="2" id="KW-1185">Reference proteome</keyword>
<dbReference type="Pfam" id="PF10294">
    <property type="entry name" value="Methyltransf_16"/>
    <property type="match status" value="1"/>
</dbReference>
<dbReference type="GO" id="GO:0032259">
    <property type="term" value="P:methylation"/>
    <property type="evidence" value="ECO:0007669"/>
    <property type="project" value="UniProtKB-KW"/>
</dbReference>
<protein>
    <submittedName>
        <fullName evidence="1">Protein-lysine N-methyltransferase EFM2</fullName>
    </submittedName>
</protein>
<dbReference type="InterPro" id="IPR029063">
    <property type="entry name" value="SAM-dependent_MTases_sf"/>
</dbReference>
<dbReference type="PANTHER" id="PTHR14614:SF156">
    <property type="entry name" value="PROTEIN-LYSINE N-METHYLTRANSFERASE EFM2"/>
    <property type="match status" value="1"/>
</dbReference>
<keyword evidence="1" id="KW-0808">Transferase</keyword>
<dbReference type="STRING" id="5486.A0A367YNS7"/>
<dbReference type="OrthoDB" id="433955at2759"/>
<reference evidence="1 2" key="1">
    <citation type="submission" date="2018-06" db="EMBL/GenBank/DDBJ databases">
        <title>Whole genome sequencing of Candida tropicalis (genome annotated by CSBL at Korea University).</title>
        <authorList>
            <person name="Ahn J."/>
        </authorList>
    </citation>
    <scope>NUCLEOTIDE SEQUENCE [LARGE SCALE GENOMIC DNA]</scope>
    <source>
        <strain evidence="1 2">ATCC 20962</strain>
    </source>
</reference>
<dbReference type="Proteomes" id="UP000253472">
    <property type="component" value="Unassembled WGS sequence"/>
</dbReference>
<dbReference type="InterPro" id="IPR019410">
    <property type="entry name" value="Methyltransf_16"/>
</dbReference>
<gene>
    <name evidence="1" type="primary">EFM2_0</name>
    <name evidence="1" type="ORF">Cantr_03217</name>
</gene>
<dbReference type="SUPFAM" id="SSF53335">
    <property type="entry name" value="S-adenosyl-L-methionine-dependent methyltransferases"/>
    <property type="match status" value="1"/>
</dbReference>
<proteinExistence type="predicted"/>
<comment type="caution">
    <text evidence="1">The sequence shown here is derived from an EMBL/GenBank/DDBJ whole genome shotgun (WGS) entry which is preliminary data.</text>
</comment>
<dbReference type="Gene3D" id="3.40.50.150">
    <property type="entry name" value="Vaccinia Virus protein VP39"/>
    <property type="match status" value="1"/>
</dbReference>
<accession>A0A367YNS7</accession>
<name>A0A367YNS7_9ASCO</name>
<dbReference type="EMBL" id="QLNQ01000001">
    <property type="protein sequence ID" value="RCK67545.1"/>
    <property type="molecule type" value="Genomic_DNA"/>
</dbReference>